<protein>
    <submittedName>
        <fullName evidence="1">Uncharacterized protein</fullName>
    </submittedName>
</protein>
<dbReference type="EMBL" id="MN813693">
    <property type="protein sequence ID" value="QHB37841.1"/>
    <property type="molecule type" value="Genomic_DNA"/>
</dbReference>
<organism evidence="1 2">
    <name type="scientific">Mycobacterium phage Imvubu</name>
    <dbReference type="NCBI Taxonomy" id="2686233"/>
    <lineage>
        <taxon>Viruses</taxon>
        <taxon>Duplodnaviria</taxon>
        <taxon>Heunggongvirae</taxon>
        <taxon>Uroviricota</taxon>
        <taxon>Caudoviricetes</taxon>
        <taxon>Bclasvirinae</taxon>
        <taxon>Imvubuvirus</taxon>
        <taxon>Imvubuvirus imvubu</taxon>
    </lineage>
</organism>
<reference evidence="1 2" key="1">
    <citation type="submission" date="2019-12" db="EMBL/GenBank/DDBJ databases">
        <authorList>
            <person name="Garlena R.A."/>
            <person name="Russell D.A."/>
            <person name="Pope W.H."/>
            <person name="Jacobs-Sera D."/>
            <person name="Hatfull G.F."/>
        </authorList>
    </citation>
    <scope>NUCLEOTIDE SEQUENCE [LARGE SCALE GENOMIC DNA]</scope>
</reference>
<gene>
    <name evidence="1" type="primary">101</name>
    <name evidence="1" type="ORF">PBI_IMVUBU_101</name>
</gene>
<evidence type="ECO:0000313" key="2">
    <source>
        <dbReference type="Proteomes" id="UP000464404"/>
    </source>
</evidence>
<dbReference type="KEGG" id="vg:60321460"/>
<dbReference type="GeneID" id="60321460"/>
<dbReference type="Proteomes" id="UP000464404">
    <property type="component" value="Segment"/>
</dbReference>
<dbReference type="RefSeq" id="YP_009950051.1">
    <property type="nucleotide sequence ID" value="NC_051586.1"/>
</dbReference>
<accession>A0A6B9LDX1</accession>
<evidence type="ECO:0000313" key="1">
    <source>
        <dbReference type="EMBL" id="QHB37841.1"/>
    </source>
</evidence>
<keyword evidence="2" id="KW-1185">Reference proteome</keyword>
<proteinExistence type="predicted"/>
<sequence>MSNVIDQTSPVEVIGGRRVYSLLTPEGNRLVGKIDAALTERGGDYSPSQLARIVKADSHDVRSVLDYLDARGMFVQGSGNGNWRRYAARR</sequence>
<name>A0A6B9LDX1_9CAUD</name>